<feature type="transmembrane region" description="Helical" evidence="8">
    <location>
        <begin position="175"/>
        <end position="190"/>
    </location>
</feature>
<feature type="transmembrane region" description="Helical" evidence="8">
    <location>
        <begin position="334"/>
        <end position="353"/>
    </location>
</feature>
<dbReference type="Proteomes" id="UP000067523">
    <property type="component" value="Chromosome"/>
</dbReference>
<sequence>MDFKNMQMKEKYKINRFINFIPVSLVILNFITVIFSFRTNPFSRLLNGHDSSMFIYFGRGISDGLIPYNDMFDHKGILLFIFQYVGILLGFGDHSLGIWILECVFYALSLIFFYKLLMYFTKDRLVSSITIVLFTGIILSSFDFGNYSEEFALPFITIALYLFVRIWLENPTNSWYLFFTGICGGITFFIRPNMIALWIVFCLLLGIKSLLKKDYLVLHKQILYVFIGGMVICLLVLGYSIINGNLKQMIYQTFILNVQYSSSSFSEKLLTAKSFFQFMTDYGVVAFILPFLILLVVNPSKIPKKIRVFHVILLIYLVFNFFTVVMSGRFYTHYFITMFPGLILATGIGLKWLLSQLGLTHNKKIVCILLFSLLTISYSGKAFTDFVKQTNNRMPNEKINSLVVQEAAYIKKNSTKSDKIYVHNISASVYNISGRYSNSKFFKLPSLDYLKFHKLKEEFTTKLYENPPKFIVVGRETYLNKPNLTDLKLDKTVVNAIDENYQVIPEYEQTDYMIFQLKSTL</sequence>
<evidence type="ECO:0000313" key="9">
    <source>
        <dbReference type="EMBL" id="ALS37365.1"/>
    </source>
</evidence>
<keyword evidence="7 8" id="KW-0472">Membrane</keyword>
<feature type="transmembrane region" description="Helical" evidence="8">
    <location>
        <begin position="125"/>
        <end position="145"/>
    </location>
</feature>
<dbReference type="PANTHER" id="PTHR33908:SF11">
    <property type="entry name" value="MEMBRANE PROTEIN"/>
    <property type="match status" value="1"/>
</dbReference>
<dbReference type="GO" id="GO:0009103">
    <property type="term" value="P:lipopolysaccharide biosynthetic process"/>
    <property type="evidence" value="ECO:0007669"/>
    <property type="project" value="UniProtKB-ARBA"/>
</dbReference>
<dbReference type="RefSeq" id="WP_208927030.1">
    <property type="nucleotide sequence ID" value="NZ_CP013655.1"/>
</dbReference>
<feature type="transmembrane region" description="Helical" evidence="8">
    <location>
        <begin position="196"/>
        <end position="211"/>
    </location>
</feature>
<keyword evidence="5 8" id="KW-0812">Transmembrane</keyword>
<feature type="transmembrane region" description="Helical" evidence="8">
    <location>
        <begin position="98"/>
        <end position="118"/>
    </location>
</feature>
<keyword evidence="3" id="KW-0328">Glycosyltransferase</keyword>
<dbReference type="PANTHER" id="PTHR33908">
    <property type="entry name" value="MANNOSYLTRANSFERASE YKCB-RELATED"/>
    <property type="match status" value="1"/>
</dbReference>
<evidence type="ECO:0000256" key="5">
    <source>
        <dbReference type="ARBA" id="ARBA00022692"/>
    </source>
</evidence>
<keyword evidence="2" id="KW-1003">Cell membrane</keyword>
<evidence type="ECO:0008006" key="11">
    <source>
        <dbReference type="Google" id="ProtNLM"/>
    </source>
</evidence>
<feature type="transmembrane region" description="Helical" evidence="8">
    <location>
        <begin position="308"/>
        <end position="328"/>
    </location>
</feature>
<evidence type="ECO:0000256" key="1">
    <source>
        <dbReference type="ARBA" id="ARBA00004651"/>
    </source>
</evidence>
<keyword evidence="10" id="KW-1185">Reference proteome</keyword>
<keyword evidence="4" id="KW-0808">Transferase</keyword>
<dbReference type="AlphaFoldDB" id="A0A0U2LWI7"/>
<dbReference type="STRING" id="118060.ATZ35_09420"/>
<feature type="transmembrane region" description="Helical" evidence="8">
    <location>
        <begin position="151"/>
        <end position="168"/>
    </location>
</feature>
<organism evidence="9 10">
    <name type="scientific">Enterococcus rotai</name>
    <dbReference type="NCBI Taxonomy" id="118060"/>
    <lineage>
        <taxon>Bacteria</taxon>
        <taxon>Bacillati</taxon>
        <taxon>Bacillota</taxon>
        <taxon>Bacilli</taxon>
        <taxon>Lactobacillales</taxon>
        <taxon>Enterococcaceae</taxon>
        <taxon>Enterococcus</taxon>
    </lineage>
</organism>
<evidence type="ECO:0000256" key="8">
    <source>
        <dbReference type="SAM" id="Phobius"/>
    </source>
</evidence>
<name>A0A0U2LWI7_9ENTE</name>
<proteinExistence type="predicted"/>
<reference evidence="10" key="1">
    <citation type="submission" date="2015-12" db="EMBL/GenBank/DDBJ databases">
        <authorList>
            <person name="Lauer A."/>
            <person name="Humrighouse B."/>
            <person name="Loparev V."/>
            <person name="Shewmaker P.L."/>
            <person name="Whitney A.M."/>
            <person name="McLaughlin R.W."/>
        </authorList>
    </citation>
    <scope>NUCLEOTIDE SEQUENCE [LARGE SCALE GENOMIC DNA]</scope>
    <source>
        <strain evidence="10">LMG 26678</strain>
    </source>
</reference>
<evidence type="ECO:0000256" key="4">
    <source>
        <dbReference type="ARBA" id="ARBA00022679"/>
    </source>
</evidence>
<dbReference type="GO" id="GO:0005886">
    <property type="term" value="C:plasma membrane"/>
    <property type="evidence" value="ECO:0007669"/>
    <property type="project" value="UniProtKB-SubCell"/>
</dbReference>
<evidence type="ECO:0000256" key="7">
    <source>
        <dbReference type="ARBA" id="ARBA00023136"/>
    </source>
</evidence>
<feature type="transmembrane region" description="Helical" evidence="8">
    <location>
        <begin position="20"/>
        <end position="37"/>
    </location>
</feature>
<feature type="transmembrane region" description="Helical" evidence="8">
    <location>
        <begin position="275"/>
        <end position="296"/>
    </location>
</feature>
<gene>
    <name evidence="9" type="ORF">ATZ35_09420</name>
</gene>
<comment type="subcellular location">
    <subcellularLocation>
        <location evidence="1">Cell membrane</location>
        <topology evidence="1">Multi-pass membrane protein</topology>
    </subcellularLocation>
</comment>
<keyword evidence="6 8" id="KW-1133">Transmembrane helix</keyword>
<feature type="transmembrane region" description="Helical" evidence="8">
    <location>
        <begin position="365"/>
        <end position="383"/>
    </location>
</feature>
<dbReference type="KEGG" id="erx:ATZ35_09420"/>
<evidence type="ECO:0000256" key="3">
    <source>
        <dbReference type="ARBA" id="ARBA00022676"/>
    </source>
</evidence>
<feature type="transmembrane region" description="Helical" evidence="8">
    <location>
        <begin position="223"/>
        <end position="242"/>
    </location>
</feature>
<evidence type="ECO:0000256" key="2">
    <source>
        <dbReference type="ARBA" id="ARBA00022475"/>
    </source>
</evidence>
<evidence type="ECO:0000256" key="6">
    <source>
        <dbReference type="ARBA" id="ARBA00022989"/>
    </source>
</evidence>
<evidence type="ECO:0000313" key="10">
    <source>
        <dbReference type="Proteomes" id="UP000067523"/>
    </source>
</evidence>
<dbReference type="InterPro" id="IPR050297">
    <property type="entry name" value="LipidA_mod_glycosyltrf_83"/>
</dbReference>
<dbReference type="GO" id="GO:0016763">
    <property type="term" value="F:pentosyltransferase activity"/>
    <property type="evidence" value="ECO:0007669"/>
    <property type="project" value="TreeGrafter"/>
</dbReference>
<protein>
    <recommendedName>
        <fullName evidence="11">Glycosyltransferase RgtA/B/C/D-like domain-containing protein</fullName>
    </recommendedName>
</protein>
<dbReference type="EMBL" id="CP013655">
    <property type="protein sequence ID" value="ALS37365.1"/>
    <property type="molecule type" value="Genomic_DNA"/>
</dbReference>
<accession>A0A0U2LWI7</accession>